<dbReference type="PANTHER" id="PTHR45376:SF1">
    <property type="entry name" value="CHAPERONE DNAJ-DOMAIN SUPERFAMILY PROTEIN-RELATED"/>
    <property type="match status" value="1"/>
</dbReference>
<organism evidence="3">
    <name type="scientific">Daucus carota subsp. sativus</name>
    <name type="common">Carrot</name>
    <dbReference type="NCBI Taxonomy" id="79200"/>
    <lineage>
        <taxon>Eukaryota</taxon>
        <taxon>Viridiplantae</taxon>
        <taxon>Streptophyta</taxon>
        <taxon>Embryophyta</taxon>
        <taxon>Tracheophyta</taxon>
        <taxon>Spermatophyta</taxon>
        <taxon>Magnoliopsida</taxon>
        <taxon>eudicotyledons</taxon>
        <taxon>Gunneridae</taxon>
        <taxon>Pentapetalae</taxon>
        <taxon>asterids</taxon>
        <taxon>campanulids</taxon>
        <taxon>Apiales</taxon>
        <taxon>Apiaceae</taxon>
        <taxon>Apioideae</taxon>
        <taxon>Scandiceae</taxon>
        <taxon>Daucinae</taxon>
        <taxon>Daucus</taxon>
        <taxon>Daucus sect. Daucus</taxon>
    </lineage>
</organism>
<dbReference type="CDD" id="cd06257">
    <property type="entry name" value="DnaJ"/>
    <property type="match status" value="1"/>
</dbReference>
<dbReference type="PRINTS" id="PR00625">
    <property type="entry name" value="JDOMAIN"/>
</dbReference>
<evidence type="ECO:0000259" key="2">
    <source>
        <dbReference type="PROSITE" id="PS50076"/>
    </source>
</evidence>
<name>A0A165YHQ3_DAUCS</name>
<dbReference type="AlphaFoldDB" id="A0A165YHQ3"/>
<gene>
    <name evidence="3" type="ORF">DCAR_013544</name>
</gene>
<dbReference type="Gramene" id="KZM99094">
    <property type="protein sequence ID" value="KZM99094"/>
    <property type="gene ID" value="DCAR_013544"/>
</dbReference>
<feature type="region of interest" description="Disordered" evidence="1">
    <location>
        <begin position="125"/>
        <end position="162"/>
    </location>
</feature>
<evidence type="ECO:0000256" key="1">
    <source>
        <dbReference type="SAM" id="MobiDB-lite"/>
    </source>
</evidence>
<feature type="region of interest" description="Disordered" evidence="1">
    <location>
        <begin position="221"/>
        <end position="249"/>
    </location>
</feature>
<dbReference type="Gene3D" id="1.10.287.110">
    <property type="entry name" value="DnaJ domain"/>
    <property type="match status" value="1"/>
</dbReference>
<proteinExistence type="predicted"/>
<dbReference type="STRING" id="79200.A0A165YHQ3"/>
<dbReference type="InterPro" id="IPR036869">
    <property type="entry name" value="J_dom_sf"/>
</dbReference>
<dbReference type="Pfam" id="PF00226">
    <property type="entry name" value="DnaJ"/>
    <property type="match status" value="1"/>
</dbReference>
<sequence>MEGGAAAATAKVEHITKASSVELLSKFAQVSSKSNNNKLALPLVKKKNKNLRLSTKRQKINREKPDGTNYESLLNNCAADRKSLLAPAANRKSTASIRLAKARNLKNKSLLGSLQKGLNYDYEEYEREPSSSRGRTWFRPDFRDKGSKAGGSNYKGPRSGRRRGFQFCEDDDDVENLFQSAFGGNKHYFWSFMSDEPPRSSSGYSYNSRYSSRWKWTHEEDYDTDADRSESESNSTSDRKTLGLSATGPLNADDVKIAYRKCAMKWHPDRHQGSSKAVAEEKFKVCSAAYQSLCDKLALN</sequence>
<feature type="compositionally biased region" description="Basic and acidic residues" evidence="1">
    <location>
        <begin position="138"/>
        <end position="147"/>
    </location>
</feature>
<reference evidence="3" key="1">
    <citation type="journal article" date="2016" name="Nat. Genet.">
        <title>A high-quality carrot genome assembly provides new insights into carotenoid accumulation and asterid genome evolution.</title>
        <authorList>
            <person name="Iorizzo M."/>
            <person name="Ellison S."/>
            <person name="Senalik D."/>
            <person name="Zeng P."/>
            <person name="Satapoomin P."/>
            <person name="Huang J."/>
            <person name="Bowman M."/>
            <person name="Iovene M."/>
            <person name="Sanseverino W."/>
            <person name="Cavagnaro P."/>
            <person name="Yildiz M."/>
            <person name="Macko-Podgorni A."/>
            <person name="Moranska E."/>
            <person name="Grzebelus E."/>
            <person name="Grzebelus D."/>
            <person name="Ashrafi H."/>
            <person name="Zheng Z."/>
            <person name="Cheng S."/>
            <person name="Spooner D."/>
            <person name="Van Deynze A."/>
            <person name="Simon P."/>
        </authorList>
    </citation>
    <scope>NUCLEOTIDE SEQUENCE [LARGE SCALE GENOMIC DNA]</scope>
    <source>
        <tissue evidence="3">Leaf</tissue>
    </source>
</reference>
<dbReference type="InterPro" id="IPR001623">
    <property type="entry name" value="DnaJ_domain"/>
</dbReference>
<dbReference type="PANTHER" id="PTHR45376">
    <property type="entry name" value="CHAPERONE DNAJ-DOMAIN SUPERFAMILY PROTEIN-RELATED"/>
    <property type="match status" value="1"/>
</dbReference>
<feature type="compositionally biased region" description="Basic and acidic residues" evidence="1">
    <location>
        <begin position="225"/>
        <end position="241"/>
    </location>
</feature>
<protein>
    <recommendedName>
        <fullName evidence="2">J domain-containing protein</fullName>
    </recommendedName>
</protein>
<comment type="caution">
    <text evidence="3">The sequence shown here is derived from an EMBL/GenBank/DDBJ whole genome shotgun (WGS) entry which is preliminary data.</text>
</comment>
<feature type="domain" description="J" evidence="2">
    <location>
        <begin position="237"/>
        <end position="298"/>
    </location>
</feature>
<dbReference type="EMBL" id="LNRQ01000004">
    <property type="protein sequence ID" value="KZM99094.1"/>
    <property type="molecule type" value="Genomic_DNA"/>
</dbReference>
<dbReference type="SMART" id="SM00271">
    <property type="entry name" value="DnaJ"/>
    <property type="match status" value="1"/>
</dbReference>
<dbReference type="SUPFAM" id="SSF46565">
    <property type="entry name" value="Chaperone J-domain"/>
    <property type="match status" value="1"/>
</dbReference>
<evidence type="ECO:0000313" key="3">
    <source>
        <dbReference type="EMBL" id="KZM99094.1"/>
    </source>
</evidence>
<dbReference type="PROSITE" id="PS50076">
    <property type="entry name" value="DNAJ_2"/>
    <property type="match status" value="1"/>
</dbReference>
<accession>A0A165YHQ3</accession>